<comment type="caution">
    <text evidence="6">The sequence shown here is derived from an EMBL/GenBank/DDBJ whole genome shotgun (WGS) entry which is preliminary data.</text>
</comment>
<dbReference type="GO" id="GO:0030527">
    <property type="term" value="F:structural constituent of chromatin"/>
    <property type="evidence" value="ECO:0007669"/>
    <property type="project" value="InterPro"/>
</dbReference>
<evidence type="ECO:0000256" key="4">
    <source>
        <dbReference type="ARBA" id="ARBA00022990"/>
    </source>
</evidence>
<dbReference type="SUPFAM" id="SSF47113">
    <property type="entry name" value="Histone-fold"/>
    <property type="match status" value="1"/>
</dbReference>
<feature type="domain" description="Core Histone H2A/H2B/H3" evidence="5">
    <location>
        <begin position="42"/>
        <end position="129"/>
    </location>
</feature>
<dbReference type="EMBL" id="LEKV01005043">
    <property type="protein sequence ID" value="KVH91354.1"/>
    <property type="molecule type" value="Genomic_DNA"/>
</dbReference>
<protein>
    <submittedName>
        <fullName evidence="6">Histone core</fullName>
    </submittedName>
</protein>
<dbReference type="PRINTS" id="PR00622">
    <property type="entry name" value="HISTONEH3"/>
</dbReference>
<keyword evidence="4" id="KW-0007">Acetylation</keyword>
<comment type="subcellular location">
    <subcellularLocation>
        <location evidence="1">Chromosome</location>
    </subcellularLocation>
</comment>
<evidence type="ECO:0000256" key="1">
    <source>
        <dbReference type="ARBA" id="ARBA00004286"/>
    </source>
</evidence>
<dbReference type="GO" id="GO:0003677">
    <property type="term" value="F:DNA binding"/>
    <property type="evidence" value="ECO:0007669"/>
    <property type="project" value="InterPro"/>
</dbReference>
<dbReference type="PROSITE" id="PS00959">
    <property type="entry name" value="HISTONE_H3_2"/>
    <property type="match status" value="1"/>
</dbReference>
<keyword evidence="7" id="KW-1185">Reference proteome</keyword>
<dbReference type="GO" id="GO:0046982">
    <property type="term" value="F:protein heterodimerization activity"/>
    <property type="evidence" value="ECO:0007669"/>
    <property type="project" value="InterPro"/>
</dbReference>
<name>A0A103XIK0_CYNCS</name>
<dbReference type="Pfam" id="PF00125">
    <property type="entry name" value="Histone"/>
    <property type="match status" value="1"/>
</dbReference>
<evidence type="ECO:0000256" key="3">
    <source>
        <dbReference type="ARBA" id="ARBA00022454"/>
    </source>
</evidence>
<sequence>MARTKQMVRKSMGGKLPSEIIRRAAFITPTIGGVKRRHRFRPGTVALREIRMYQKNTGFLIQKLPFQRLVKEIAQNFKMNLRFQSSAVEMLQEAAEAYLVGLFQDTNLCAIHAKRVTITPKDIQLARRIRDAYKSLSPAEIPIFHRGWEEGLEVLSTQLDPIVISSV</sequence>
<accession>A0A103XIK0</accession>
<dbReference type="Gramene" id="KVH91354">
    <property type="protein sequence ID" value="KVH91354"/>
    <property type="gene ID" value="Ccrd_006624"/>
</dbReference>
<dbReference type="Proteomes" id="UP000243975">
    <property type="component" value="Unassembled WGS sequence"/>
</dbReference>
<evidence type="ECO:0000313" key="7">
    <source>
        <dbReference type="Proteomes" id="UP000243975"/>
    </source>
</evidence>
<proteinExistence type="inferred from homology"/>
<dbReference type="Gene3D" id="1.10.20.10">
    <property type="entry name" value="Histone, subunit A"/>
    <property type="match status" value="1"/>
</dbReference>
<reference evidence="6 7" key="1">
    <citation type="journal article" date="2016" name="Sci. Rep.">
        <title>The genome sequence of the outbreeding globe artichoke constructed de novo incorporating a phase-aware low-pass sequencing strategy of F1 progeny.</title>
        <authorList>
            <person name="Scaglione D."/>
            <person name="Reyes-Chin-Wo S."/>
            <person name="Acquadro A."/>
            <person name="Froenicke L."/>
            <person name="Portis E."/>
            <person name="Beitel C."/>
            <person name="Tirone M."/>
            <person name="Mauro R."/>
            <person name="Lo Monaco A."/>
            <person name="Mauromicale G."/>
            <person name="Faccioli P."/>
            <person name="Cattivelli L."/>
            <person name="Rieseberg L."/>
            <person name="Michelmore R."/>
            <person name="Lanteri S."/>
        </authorList>
    </citation>
    <scope>NUCLEOTIDE SEQUENCE [LARGE SCALE GENOMIC DNA]</scope>
    <source>
        <strain evidence="6">2C</strain>
    </source>
</reference>
<evidence type="ECO:0000259" key="5">
    <source>
        <dbReference type="Pfam" id="PF00125"/>
    </source>
</evidence>
<dbReference type="GO" id="GO:0000786">
    <property type="term" value="C:nucleosome"/>
    <property type="evidence" value="ECO:0007669"/>
    <property type="project" value="InterPro"/>
</dbReference>
<gene>
    <name evidence="6" type="ORF">Ccrd_006624</name>
</gene>
<dbReference type="PANTHER" id="PTHR11426">
    <property type="entry name" value="HISTONE H3"/>
    <property type="match status" value="1"/>
</dbReference>
<dbReference type="InterPro" id="IPR009072">
    <property type="entry name" value="Histone-fold"/>
</dbReference>
<dbReference type="AlphaFoldDB" id="A0A103XIK0"/>
<evidence type="ECO:0000256" key="2">
    <source>
        <dbReference type="ARBA" id="ARBA00010343"/>
    </source>
</evidence>
<dbReference type="GO" id="GO:0005654">
    <property type="term" value="C:nucleoplasm"/>
    <property type="evidence" value="ECO:0007669"/>
    <property type="project" value="UniProtKB-ARBA"/>
</dbReference>
<dbReference type="InterPro" id="IPR007125">
    <property type="entry name" value="H2A/H2B/H3"/>
</dbReference>
<dbReference type="SMART" id="SM00428">
    <property type="entry name" value="H3"/>
    <property type="match status" value="1"/>
</dbReference>
<dbReference type="STRING" id="59895.A0A103XIK0"/>
<dbReference type="CDD" id="cd22911">
    <property type="entry name" value="HFD_H3"/>
    <property type="match status" value="1"/>
</dbReference>
<dbReference type="FunFam" id="1.10.20.10:FF:000001">
    <property type="entry name" value="Histone H3"/>
    <property type="match status" value="1"/>
</dbReference>
<comment type="similarity">
    <text evidence="2">Belongs to the histone H3 family.</text>
</comment>
<keyword evidence="3" id="KW-0158">Chromosome</keyword>
<dbReference type="InterPro" id="IPR000164">
    <property type="entry name" value="Histone_H3/CENP-A"/>
</dbReference>
<evidence type="ECO:0000313" key="6">
    <source>
        <dbReference type="EMBL" id="KVH91354.1"/>
    </source>
</evidence>
<organism evidence="6 7">
    <name type="scientific">Cynara cardunculus var. scolymus</name>
    <name type="common">Globe artichoke</name>
    <name type="synonym">Cynara scolymus</name>
    <dbReference type="NCBI Taxonomy" id="59895"/>
    <lineage>
        <taxon>Eukaryota</taxon>
        <taxon>Viridiplantae</taxon>
        <taxon>Streptophyta</taxon>
        <taxon>Embryophyta</taxon>
        <taxon>Tracheophyta</taxon>
        <taxon>Spermatophyta</taxon>
        <taxon>Magnoliopsida</taxon>
        <taxon>eudicotyledons</taxon>
        <taxon>Gunneridae</taxon>
        <taxon>Pentapetalae</taxon>
        <taxon>asterids</taxon>
        <taxon>campanulids</taxon>
        <taxon>Asterales</taxon>
        <taxon>Asteraceae</taxon>
        <taxon>Carduoideae</taxon>
        <taxon>Cardueae</taxon>
        <taxon>Carduinae</taxon>
        <taxon>Cynara</taxon>
    </lineage>
</organism>